<dbReference type="Proteomes" id="UP001489004">
    <property type="component" value="Unassembled WGS sequence"/>
</dbReference>
<reference evidence="2 3" key="1">
    <citation type="journal article" date="2024" name="Nat. Commun.">
        <title>Phylogenomics reveals the evolutionary origins of lichenization in chlorophyte algae.</title>
        <authorList>
            <person name="Puginier C."/>
            <person name="Libourel C."/>
            <person name="Otte J."/>
            <person name="Skaloud P."/>
            <person name="Haon M."/>
            <person name="Grisel S."/>
            <person name="Petersen M."/>
            <person name="Berrin J.G."/>
            <person name="Delaux P.M."/>
            <person name="Dal Grande F."/>
            <person name="Keller J."/>
        </authorList>
    </citation>
    <scope>NUCLEOTIDE SEQUENCE [LARGE SCALE GENOMIC DNA]</scope>
    <source>
        <strain evidence="2 3">SAG 2043</strain>
    </source>
</reference>
<feature type="compositionally biased region" description="Low complexity" evidence="1">
    <location>
        <begin position="108"/>
        <end position="126"/>
    </location>
</feature>
<organism evidence="2 3">
    <name type="scientific">[Myrmecia] bisecta</name>
    <dbReference type="NCBI Taxonomy" id="41462"/>
    <lineage>
        <taxon>Eukaryota</taxon>
        <taxon>Viridiplantae</taxon>
        <taxon>Chlorophyta</taxon>
        <taxon>core chlorophytes</taxon>
        <taxon>Trebouxiophyceae</taxon>
        <taxon>Trebouxiales</taxon>
        <taxon>Trebouxiaceae</taxon>
        <taxon>Myrmecia</taxon>
    </lineage>
</organism>
<comment type="caution">
    <text evidence="2">The sequence shown here is derived from an EMBL/GenBank/DDBJ whole genome shotgun (WGS) entry which is preliminary data.</text>
</comment>
<protein>
    <submittedName>
        <fullName evidence="2">Uncharacterized protein</fullName>
    </submittedName>
</protein>
<name>A0AAW1QFH9_9CHLO</name>
<evidence type="ECO:0000313" key="3">
    <source>
        <dbReference type="Proteomes" id="UP001489004"/>
    </source>
</evidence>
<sequence>MPDRSEGAVKNRSHKRHKHSGRKHRRSDTSKKRKSKHKSREPDKHKKRKDSKRNKDSDNKKSKHKRSSRLPEVAPLAESQRPTSLSLVEQAALELARCRKEAEEQEAARAAAEAQKAAWASAQQQALGPKRKEIAEREANRVKEVWDPETHRMRLVRDGEIVEQMESREEQEARRHAASQAPTGSGAPGVATNQQKWLGRDRFPSQHPWFGYK</sequence>
<feature type="compositionally biased region" description="Basic and acidic residues" evidence="1">
    <location>
        <begin position="157"/>
        <end position="175"/>
    </location>
</feature>
<evidence type="ECO:0000313" key="2">
    <source>
        <dbReference type="EMBL" id="KAK9820177.1"/>
    </source>
</evidence>
<dbReference type="EMBL" id="JALJOR010000003">
    <property type="protein sequence ID" value="KAK9820177.1"/>
    <property type="molecule type" value="Genomic_DNA"/>
</dbReference>
<feature type="region of interest" description="Disordered" evidence="1">
    <location>
        <begin position="157"/>
        <end position="213"/>
    </location>
</feature>
<feature type="region of interest" description="Disordered" evidence="1">
    <location>
        <begin position="1"/>
        <end position="85"/>
    </location>
</feature>
<dbReference type="AlphaFoldDB" id="A0AAW1QFH9"/>
<evidence type="ECO:0000256" key="1">
    <source>
        <dbReference type="SAM" id="MobiDB-lite"/>
    </source>
</evidence>
<feature type="region of interest" description="Disordered" evidence="1">
    <location>
        <begin position="101"/>
        <end position="132"/>
    </location>
</feature>
<feature type="compositionally biased region" description="Basic residues" evidence="1">
    <location>
        <begin position="11"/>
        <end position="52"/>
    </location>
</feature>
<proteinExistence type="predicted"/>
<keyword evidence="3" id="KW-1185">Reference proteome</keyword>
<accession>A0AAW1QFH9</accession>
<gene>
    <name evidence="2" type="ORF">WJX72_007121</name>
</gene>